<dbReference type="GO" id="GO:0016491">
    <property type="term" value="F:oxidoreductase activity"/>
    <property type="evidence" value="ECO:0007669"/>
    <property type="project" value="UniProtKB-KW"/>
</dbReference>
<evidence type="ECO:0000313" key="6">
    <source>
        <dbReference type="Proteomes" id="UP000281955"/>
    </source>
</evidence>
<dbReference type="AlphaFoldDB" id="A0A420XTP5"/>
<feature type="domain" description="Ketoreductase" evidence="4">
    <location>
        <begin position="8"/>
        <end position="205"/>
    </location>
</feature>
<dbReference type="Gene3D" id="3.40.50.720">
    <property type="entry name" value="NAD(P)-binding Rossmann-like Domain"/>
    <property type="match status" value="1"/>
</dbReference>
<evidence type="ECO:0000256" key="3">
    <source>
        <dbReference type="RuleBase" id="RU000363"/>
    </source>
</evidence>
<evidence type="ECO:0000256" key="1">
    <source>
        <dbReference type="ARBA" id="ARBA00006484"/>
    </source>
</evidence>
<sequence length="248" mass="25935">MSNDLSGRVAVVTGGGSGLGRATSTLLAESGAHVLVADVNAENARTTVEQITSAGGSAEAVDLDVTSSEAVDAFFQNAFAQHGESLDVLVNNAGTDRGADIPELSDEQWHGVFAVNVHGPFYTARAFVRGVLAAAPTRTRPADIVSIVSISALTVGAGAGAYNASKAAHLKLTEVLQTESRERGWPVRVCAVNPAAMNTPMMDQWNLPQERMMDPRDVAGMVHAAVSLPAGVVLQTVVITNRTETYPR</sequence>
<organism evidence="5 6">
    <name type="scientific">Motilibacter peucedani</name>
    <dbReference type="NCBI Taxonomy" id="598650"/>
    <lineage>
        <taxon>Bacteria</taxon>
        <taxon>Bacillati</taxon>
        <taxon>Actinomycetota</taxon>
        <taxon>Actinomycetes</taxon>
        <taxon>Motilibacterales</taxon>
        <taxon>Motilibacteraceae</taxon>
        <taxon>Motilibacter</taxon>
    </lineage>
</organism>
<dbReference type="Pfam" id="PF00106">
    <property type="entry name" value="adh_short"/>
    <property type="match status" value="1"/>
</dbReference>
<comment type="similarity">
    <text evidence="1 3">Belongs to the short-chain dehydrogenases/reductases (SDR) family.</text>
</comment>
<dbReference type="InterPro" id="IPR057326">
    <property type="entry name" value="KR_dom"/>
</dbReference>
<comment type="caution">
    <text evidence="5">The sequence shown here is derived from an EMBL/GenBank/DDBJ whole genome shotgun (WGS) entry which is preliminary data.</text>
</comment>
<dbReference type="PANTHER" id="PTHR43669:SF3">
    <property type="entry name" value="ALCOHOL DEHYDROGENASE, PUTATIVE (AFU_ORTHOLOGUE AFUA_3G03445)-RELATED"/>
    <property type="match status" value="1"/>
</dbReference>
<dbReference type="PRINTS" id="PR00080">
    <property type="entry name" value="SDRFAMILY"/>
</dbReference>
<proteinExistence type="inferred from homology"/>
<accession>A0A420XTP5</accession>
<dbReference type="SUPFAM" id="SSF51735">
    <property type="entry name" value="NAD(P)-binding Rossmann-fold domains"/>
    <property type="match status" value="1"/>
</dbReference>
<dbReference type="SMART" id="SM00822">
    <property type="entry name" value="PKS_KR"/>
    <property type="match status" value="1"/>
</dbReference>
<evidence type="ECO:0000313" key="5">
    <source>
        <dbReference type="EMBL" id="RKS80213.1"/>
    </source>
</evidence>
<protein>
    <submittedName>
        <fullName evidence="5">3-oxoacyl-[acyl-carrier protein] reductase</fullName>
    </submittedName>
</protein>
<dbReference type="InParanoid" id="A0A420XTP5"/>
<dbReference type="OrthoDB" id="5176068at2"/>
<dbReference type="PANTHER" id="PTHR43669">
    <property type="entry name" value="5-KETO-D-GLUCONATE 5-REDUCTASE"/>
    <property type="match status" value="1"/>
</dbReference>
<dbReference type="CDD" id="cd05233">
    <property type="entry name" value="SDR_c"/>
    <property type="match status" value="1"/>
</dbReference>
<dbReference type="RefSeq" id="WP_121191931.1">
    <property type="nucleotide sequence ID" value="NZ_RBWV01000009.1"/>
</dbReference>
<dbReference type="PRINTS" id="PR00081">
    <property type="entry name" value="GDHRDH"/>
</dbReference>
<evidence type="ECO:0000256" key="2">
    <source>
        <dbReference type="ARBA" id="ARBA00023002"/>
    </source>
</evidence>
<keyword evidence="2" id="KW-0560">Oxidoreductase</keyword>
<name>A0A420XTP5_9ACTN</name>
<keyword evidence="6" id="KW-1185">Reference proteome</keyword>
<dbReference type="EMBL" id="RBWV01000009">
    <property type="protein sequence ID" value="RKS80213.1"/>
    <property type="molecule type" value="Genomic_DNA"/>
</dbReference>
<dbReference type="InterPro" id="IPR002347">
    <property type="entry name" value="SDR_fam"/>
</dbReference>
<dbReference type="Proteomes" id="UP000281955">
    <property type="component" value="Unassembled WGS sequence"/>
</dbReference>
<dbReference type="InterPro" id="IPR036291">
    <property type="entry name" value="NAD(P)-bd_dom_sf"/>
</dbReference>
<reference evidence="5 6" key="1">
    <citation type="submission" date="2018-10" db="EMBL/GenBank/DDBJ databases">
        <title>Genomic Encyclopedia of Archaeal and Bacterial Type Strains, Phase II (KMG-II): from individual species to whole genera.</title>
        <authorList>
            <person name="Goeker M."/>
        </authorList>
    </citation>
    <scope>NUCLEOTIDE SEQUENCE [LARGE SCALE GENOMIC DNA]</scope>
    <source>
        <strain evidence="5 6">RP-AC37</strain>
    </source>
</reference>
<evidence type="ECO:0000259" key="4">
    <source>
        <dbReference type="SMART" id="SM00822"/>
    </source>
</evidence>
<gene>
    <name evidence="5" type="ORF">CLV35_0635</name>
</gene>